<name>A0A172U0M7_9BACT</name>
<dbReference type="EMBL" id="CP011390">
    <property type="protein sequence ID" value="ANE52911.1"/>
    <property type="molecule type" value="Genomic_DNA"/>
</dbReference>
<dbReference type="RefSeq" id="WP_066408211.1">
    <property type="nucleotide sequence ID" value="NZ_CP011390.1"/>
</dbReference>
<organism evidence="1 2">
    <name type="scientific">Flavisolibacter tropicus</name>
    <dbReference type="NCBI Taxonomy" id="1492898"/>
    <lineage>
        <taxon>Bacteria</taxon>
        <taxon>Pseudomonadati</taxon>
        <taxon>Bacteroidota</taxon>
        <taxon>Chitinophagia</taxon>
        <taxon>Chitinophagales</taxon>
        <taxon>Chitinophagaceae</taxon>
        <taxon>Flavisolibacter</taxon>
    </lineage>
</organism>
<evidence type="ECO:0000313" key="2">
    <source>
        <dbReference type="Proteomes" id="UP000077177"/>
    </source>
</evidence>
<dbReference type="OrthoDB" id="7432683at2"/>
<dbReference type="AlphaFoldDB" id="A0A172U0M7"/>
<proteinExistence type="predicted"/>
<evidence type="ECO:0008006" key="3">
    <source>
        <dbReference type="Google" id="ProtNLM"/>
    </source>
</evidence>
<gene>
    <name evidence="1" type="ORF">SY85_22950</name>
</gene>
<dbReference type="STRING" id="1492898.SY85_22950"/>
<evidence type="ECO:0000313" key="1">
    <source>
        <dbReference type="EMBL" id="ANE52911.1"/>
    </source>
</evidence>
<reference evidence="1 2" key="2">
    <citation type="journal article" date="2016" name="Int. J. Syst. Evol. Microbiol.">
        <title>Flavisolibacter tropicus sp. nov., isolated from tropical soil.</title>
        <authorList>
            <person name="Lee J.J."/>
            <person name="Kang M.S."/>
            <person name="Kim G.S."/>
            <person name="Lee C.S."/>
            <person name="Lim S."/>
            <person name="Lee J."/>
            <person name="Roh S.H."/>
            <person name="Kang H."/>
            <person name="Ha J.M."/>
            <person name="Bae S."/>
            <person name="Jung H.Y."/>
            <person name="Kim M.K."/>
        </authorList>
    </citation>
    <scope>NUCLEOTIDE SEQUENCE [LARGE SCALE GENOMIC DNA]</scope>
    <source>
        <strain evidence="1 2">LCS9</strain>
    </source>
</reference>
<sequence length="327" mass="35766">MKKFNLTIPKPCHENWDQMTPEDKGRFCGSCQKTVVDFTNMSDRELAAFFKKSVGSVCGRFHQDQLNREITVPKKRIPWLRYFFHIAWPAFIVMLKSCGPKDRVVGDVVPDISLSNGGAKENLTTIVTMGMPLSVPEENIPPPPVAGKVVASEEFCAFSGITGDVVFAPIDSVEGIDTTAYVLYEDCFGIGVEIDSAVVADTTISNYDQDGIDTIISVAPIKTDKEPAAHLVTDTNESEVHSVIAYPNPSRAGSILNLKFAEKEFTPVSIQLLTSGGQRVVHKMLGKSDYSMPCTLQLPSNLTSGIYFIQVLYANGSKDKATVMVSQ</sequence>
<dbReference type="NCBIfam" id="TIGR04183">
    <property type="entry name" value="Por_Secre_tail"/>
    <property type="match status" value="1"/>
</dbReference>
<reference evidence="2" key="1">
    <citation type="submission" date="2015-01" db="EMBL/GenBank/DDBJ databases">
        <title>Flavisolibacter sp./LCS9/ whole genome sequencing.</title>
        <authorList>
            <person name="Kim M.K."/>
            <person name="Srinivasan S."/>
            <person name="Lee J.-J."/>
        </authorList>
    </citation>
    <scope>NUCLEOTIDE SEQUENCE [LARGE SCALE GENOMIC DNA]</scope>
    <source>
        <strain evidence="2">LCS9</strain>
    </source>
</reference>
<keyword evidence="2" id="KW-1185">Reference proteome</keyword>
<dbReference type="InterPro" id="IPR026444">
    <property type="entry name" value="Secre_tail"/>
</dbReference>
<dbReference type="KEGG" id="fla:SY85_22950"/>
<accession>A0A172U0M7</accession>
<protein>
    <recommendedName>
        <fullName evidence="3">Secretion system C-terminal sorting domain-containing protein</fullName>
    </recommendedName>
</protein>
<dbReference type="Proteomes" id="UP000077177">
    <property type="component" value="Chromosome"/>
</dbReference>